<feature type="repeat" description="PPR" evidence="3">
    <location>
        <begin position="187"/>
        <end position="222"/>
    </location>
</feature>
<keyword evidence="5" id="KW-1185">Reference proteome</keyword>
<feature type="repeat" description="PPR" evidence="3">
    <location>
        <begin position="260"/>
        <end position="294"/>
    </location>
</feature>
<feature type="repeat" description="PPR" evidence="3">
    <location>
        <begin position="435"/>
        <end position="469"/>
    </location>
</feature>
<dbReference type="Pfam" id="PF13041">
    <property type="entry name" value="PPR_2"/>
    <property type="match status" value="4"/>
</dbReference>
<dbReference type="PROSITE" id="PS51375">
    <property type="entry name" value="PPR"/>
    <property type="match status" value="10"/>
</dbReference>
<name>A0ABD3CVF3_9LAMI</name>
<comment type="caution">
    <text evidence="4">The sequence shown here is derived from an EMBL/GenBank/DDBJ whole genome shotgun (WGS) entry which is preliminary data.</text>
</comment>
<keyword evidence="2" id="KW-0677">Repeat</keyword>
<accession>A0ABD3CVF3</accession>
<dbReference type="InterPro" id="IPR051114">
    <property type="entry name" value="Mito_RNA_Proc_CCM1"/>
</dbReference>
<feature type="repeat" description="PPR" evidence="3">
    <location>
        <begin position="225"/>
        <end position="259"/>
    </location>
</feature>
<evidence type="ECO:0000313" key="4">
    <source>
        <dbReference type="EMBL" id="KAL3633998.1"/>
    </source>
</evidence>
<feature type="repeat" description="PPR" evidence="3">
    <location>
        <begin position="330"/>
        <end position="364"/>
    </location>
</feature>
<dbReference type="InterPro" id="IPR011990">
    <property type="entry name" value="TPR-like_helical_dom_sf"/>
</dbReference>
<evidence type="ECO:0000256" key="2">
    <source>
        <dbReference type="ARBA" id="ARBA00022737"/>
    </source>
</evidence>
<dbReference type="Proteomes" id="UP001632038">
    <property type="component" value="Unassembled WGS sequence"/>
</dbReference>
<comment type="similarity">
    <text evidence="1">Belongs to the PPR family. P subfamily.</text>
</comment>
<dbReference type="PANTHER" id="PTHR47934">
    <property type="entry name" value="PENTATRICOPEPTIDE REPEAT-CONTAINING PROTEIN PET309, MITOCHONDRIAL"/>
    <property type="match status" value="1"/>
</dbReference>
<evidence type="ECO:0000313" key="5">
    <source>
        <dbReference type="Proteomes" id="UP001632038"/>
    </source>
</evidence>
<evidence type="ECO:0000256" key="3">
    <source>
        <dbReference type="PROSITE-ProRule" id="PRU00708"/>
    </source>
</evidence>
<dbReference type="NCBIfam" id="TIGR00756">
    <property type="entry name" value="PPR"/>
    <property type="match status" value="9"/>
</dbReference>
<dbReference type="PANTHER" id="PTHR47934:SF6">
    <property type="entry name" value="MITOCHONDRIAL GROUP I INTRON SPLICING FACTOR CCM1-RELATED"/>
    <property type="match status" value="1"/>
</dbReference>
<dbReference type="AlphaFoldDB" id="A0ABD3CVF3"/>
<reference evidence="5" key="1">
    <citation type="journal article" date="2024" name="IScience">
        <title>Strigolactones Initiate the Formation of Haustorium-like Structures in Castilleja.</title>
        <authorList>
            <person name="Buerger M."/>
            <person name="Peterson D."/>
            <person name="Chory J."/>
        </authorList>
    </citation>
    <scope>NUCLEOTIDE SEQUENCE [LARGE SCALE GENOMIC DNA]</scope>
</reference>
<feature type="repeat" description="PPR" evidence="3">
    <location>
        <begin position="116"/>
        <end position="150"/>
    </location>
</feature>
<feature type="repeat" description="PPR" evidence="3">
    <location>
        <begin position="295"/>
        <end position="329"/>
    </location>
</feature>
<evidence type="ECO:0008006" key="6">
    <source>
        <dbReference type="Google" id="ProtNLM"/>
    </source>
</evidence>
<organism evidence="4 5">
    <name type="scientific">Castilleja foliolosa</name>
    <dbReference type="NCBI Taxonomy" id="1961234"/>
    <lineage>
        <taxon>Eukaryota</taxon>
        <taxon>Viridiplantae</taxon>
        <taxon>Streptophyta</taxon>
        <taxon>Embryophyta</taxon>
        <taxon>Tracheophyta</taxon>
        <taxon>Spermatophyta</taxon>
        <taxon>Magnoliopsida</taxon>
        <taxon>eudicotyledons</taxon>
        <taxon>Gunneridae</taxon>
        <taxon>Pentapetalae</taxon>
        <taxon>asterids</taxon>
        <taxon>lamiids</taxon>
        <taxon>Lamiales</taxon>
        <taxon>Orobanchaceae</taxon>
        <taxon>Pedicularideae</taxon>
        <taxon>Castillejinae</taxon>
        <taxon>Castilleja</taxon>
    </lineage>
</organism>
<evidence type="ECO:0000256" key="1">
    <source>
        <dbReference type="ARBA" id="ARBA00007626"/>
    </source>
</evidence>
<dbReference type="Pfam" id="PF12854">
    <property type="entry name" value="PPR_1"/>
    <property type="match status" value="2"/>
</dbReference>
<feature type="repeat" description="PPR" evidence="3">
    <location>
        <begin position="151"/>
        <end position="185"/>
    </location>
</feature>
<gene>
    <name evidence="4" type="ORF">CASFOL_021052</name>
</gene>
<protein>
    <recommendedName>
        <fullName evidence="6">Pentatricopeptide repeat-containing protein</fullName>
    </recommendedName>
</protein>
<dbReference type="InterPro" id="IPR002885">
    <property type="entry name" value="PPR_rpt"/>
</dbReference>
<feature type="repeat" description="PPR" evidence="3">
    <location>
        <begin position="365"/>
        <end position="399"/>
    </location>
</feature>
<dbReference type="Gene3D" id="1.25.40.10">
    <property type="entry name" value="Tetratricopeptide repeat domain"/>
    <property type="match status" value="4"/>
</dbReference>
<feature type="repeat" description="PPR" evidence="3">
    <location>
        <begin position="400"/>
        <end position="434"/>
    </location>
</feature>
<proteinExistence type="inferred from homology"/>
<dbReference type="EMBL" id="JAVIJP010000028">
    <property type="protein sequence ID" value="KAL3633998.1"/>
    <property type="molecule type" value="Genomic_DNA"/>
</dbReference>
<sequence length="507" mass="57402">MMKTKVFFLGQFLISSTIRCESGQSLFSSHSPFLYPYTFRCFGTKSISNFNSREKMKNMNGLDDAIRLYQNMSRMRPLPSLIHFNNLLSRIVKLKEYSSAINLFKDLRNNLGISGDVYTMNIAINCYCVSNRADFGFSILGWFFKRGLVPDVFTFNTLLNGCFRENKISEGQKLFKKMVKEELCRLNIVTYGTVIDGLCKAGNNTSMAIELLGEMEKERRVCKPNTEIYNMVIEGLCKDEKIDSALKLFDEMSAKGITRDVVTYNALVCGLCNLSRWDEAKRLIEEMIGYTIYPNVVTFSSLVDALCKEGLVDEAEDVISIMKQQNMSPDIVIYNALMDGYCRNGQVERALLMLDALEQKGENLHISYYNIVMDGFCDGKKVDAARDIFRELASKGLEPDVVTYNIMIKGCCQNGLLEEAKDILLKMEQASVLPNEITYNCFIQGNLKGGKFEDASKFLEEMDDKGFSLDASTFELLLDALGTTEQNPTIFKMIQKWAPPSASNENE</sequence>